<accession>A0AAX6HWY1</accession>
<dbReference type="AlphaFoldDB" id="A0AAX6HWY1"/>
<sequence length="49" mass="5850">MNEKPFNKNRPHVCDTELGKVSSIVRCQRTIEPFDRDCLRNTTTRVKEW</sequence>
<gene>
    <name evidence="1" type="ORF">M6B38_290155</name>
</gene>
<dbReference type="EMBL" id="JANAVB010006397">
    <property type="protein sequence ID" value="KAJ6845047.1"/>
    <property type="molecule type" value="Genomic_DNA"/>
</dbReference>
<reference evidence="1" key="1">
    <citation type="journal article" date="2023" name="GigaByte">
        <title>Genome assembly of the bearded iris, Iris pallida Lam.</title>
        <authorList>
            <person name="Bruccoleri R.E."/>
            <person name="Oakeley E.J."/>
            <person name="Faust A.M.E."/>
            <person name="Altorfer M."/>
            <person name="Dessus-Babus S."/>
            <person name="Burckhardt D."/>
            <person name="Oertli M."/>
            <person name="Naumann U."/>
            <person name="Petersen F."/>
            <person name="Wong J."/>
        </authorList>
    </citation>
    <scope>NUCLEOTIDE SEQUENCE</scope>
    <source>
        <strain evidence="1">GSM-AAB239-AS_SAM_17_03QT</strain>
    </source>
</reference>
<reference evidence="1" key="2">
    <citation type="submission" date="2023-04" db="EMBL/GenBank/DDBJ databases">
        <authorList>
            <person name="Bruccoleri R.E."/>
            <person name="Oakeley E.J."/>
            <person name="Faust A.-M."/>
            <person name="Dessus-Babus S."/>
            <person name="Altorfer M."/>
            <person name="Burckhardt D."/>
            <person name="Oertli M."/>
            <person name="Naumann U."/>
            <person name="Petersen F."/>
            <person name="Wong J."/>
        </authorList>
    </citation>
    <scope>NUCLEOTIDE SEQUENCE</scope>
    <source>
        <strain evidence="1">GSM-AAB239-AS_SAM_17_03QT</strain>
        <tissue evidence="1">Leaf</tissue>
    </source>
</reference>
<organism evidence="1 2">
    <name type="scientific">Iris pallida</name>
    <name type="common">Sweet iris</name>
    <dbReference type="NCBI Taxonomy" id="29817"/>
    <lineage>
        <taxon>Eukaryota</taxon>
        <taxon>Viridiplantae</taxon>
        <taxon>Streptophyta</taxon>
        <taxon>Embryophyta</taxon>
        <taxon>Tracheophyta</taxon>
        <taxon>Spermatophyta</taxon>
        <taxon>Magnoliopsida</taxon>
        <taxon>Liliopsida</taxon>
        <taxon>Asparagales</taxon>
        <taxon>Iridaceae</taxon>
        <taxon>Iridoideae</taxon>
        <taxon>Irideae</taxon>
        <taxon>Iris</taxon>
    </lineage>
</organism>
<proteinExistence type="predicted"/>
<evidence type="ECO:0000313" key="2">
    <source>
        <dbReference type="Proteomes" id="UP001140949"/>
    </source>
</evidence>
<keyword evidence="2" id="KW-1185">Reference proteome</keyword>
<comment type="caution">
    <text evidence="1">The sequence shown here is derived from an EMBL/GenBank/DDBJ whole genome shotgun (WGS) entry which is preliminary data.</text>
</comment>
<dbReference type="Proteomes" id="UP001140949">
    <property type="component" value="Unassembled WGS sequence"/>
</dbReference>
<protein>
    <submittedName>
        <fullName evidence="1">Uncharacterized protein</fullName>
    </submittedName>
</protein>
<name>A0AAX6HWY1_IRIPA</name>
<evidence type="ECO:0000313" key="1">
    <source>
        <dbReference type="EMBL" id="KAJ6845047.1"/>
    </source>
</evidence>